<name>A0ABV7YZW5_9BACT</name>
<keyword evidence="3" id="KW-1185">Reference proteome</keyword>
<evidence type="ECO:0000259" key="1">
    <source>
        <dbReference type="PROSITE" id="PS51724"/>
    </source>
</evidence>
<dbReference type="SUPFAM" id="SSF110997">
    <property type="entry name" value="Sporulation related repeat"/>
    <property type="match status" value="1"/>
</dbReference>
<accession>A0ABV7YZW5</accession>
<dbReference type="PROSITE" id="PS51257">
    <property type="entry name" value="PROKAR_LIPOPROTEIN"/>
    <property type="match status" value="1"/>
</dbReference>
<evidence type="ECO:0000313" key="2">
    <source>
        <dbReference type="EMBL" id="MFC3811551.1"/>
    </source>
</evidence>
<gene>
    <name evidence="2" type="ORF">ACFOOI_12890</name>
</gene>
<dbReference type="InterPro" id="IPR036680">
    <property type="entry name" value="SPOR-like_sf"/>
</dbReference>
<sequence>MIRPLTVLFVCLALVGCSKGISLSKSSKNTERITEYSEDLSMFRPKYPIEAIEKTAPTKPTEAVEPVSKKDVKVKSDTEAIDKILANVSIANKDKTEGSGYRIQLFSGNSREEFENAKGYIMRYFPELEIYESYSQPTYRVKIGDFLSRPDADKYYSSLKPKFGACRIVADKINIKKAIENK</sequence>
<feature type="domain" description="SPOR" evidence="1">
    <location>
        <begin position="95"/>
        <end position="172"/>
    </location>
</feature>
<protein>
    <submittedName>
        <fullName evidence="2">SPOR domain-containing protein</fullName>
    </submittedName>
</protein>
<organism evidence="2 3">
    <name type="scientific">Lacihabitans lacunae</name>
    <dbReference type="NCBI Taxonomy" id="1028214"/>
    <lineage>
        <taxon>Bacteria</taxon>
        <taxon>Pseudomonadati</taxon>
        <taxon>Bacteroidota</taxon>
        <taxon>Cytophagia</taxon>
        <taxon>Cytophagales</taxon>
        <taxon>Leadbetterellaceae</taxon>
        <taxon>Lacihabitans</taxon>
    </lineage>
</organism>
<comment type="caution">
    <text evidence="2">The sequence shown here is derived from an EMBL/GenBank/DDBJ whole genome shotgun (WGS) entry which is preliminary data.</text>
</comment>
<dbReference type="InterPro" id="IPR007730">
    <property type="entry name" value="SPOR-like_dom"/>
</dbReference>
<evidence type="ECO:0000313" key="3">
    <source>
        <dbReference type="Proteomes" id="UP001595616"/>
    </source>
</evidence>
<dbReference type="Proteomes" id="UP001595616">
    <property type="component" value="Unassembled WGS sequence"/>
</dbReference>
<dbReference type="RefSeq" id="WP_379838388.1">
    <property type="nucleotide sequence ID" value="NZ_JBHRYQ010000001.1"/>
</dbReference>
<reference evidence="3" key="1">
    <citation type="journal article" date="2019" name="Int. J. Syst. Evol. Microbiol.">
        <title>The Global Catalogue of Microorganisms (GCM) 10K type strain sequencing project: providing services to taxonomists for standard genome sequencing and annotation.</title>
        <authorList>
            <consortium name="The Broad Institute Genomics Platform"/>
            <consortium name="The Broad Institute Genome Sequencing Center for Infectious Disease"/>
            <person name="Wu L."/>
            <person name="Ma J."/>
        </authorList>
    </citation>
    <scope>NUCLEOTIDE SEQUENCE [LARGE SCALE GENOMIC DNA]</scope>
    <source>
        <strain evidence="3">CECT 7956</strain>
    </source>
</reference>
<dbReference type="Pfam" id="PF05036">
    <property type="entry name" value="SPOR"/>
    <property type="match status" value="1"/>
</dbReference>
<dbReference type="EMBL" id="JBHRYQ010000001">
    <property type="protein sequence ID" value="MFC3811551.1"/>
    <property type="molecule type" value="Genomic_DNA"/>
</dbReference>
<dbReference type="PROSITE" id="PS51724">
    <property type="entry name" value="SPOR"/>
    <property type="match status" value="1"/>
</dbReference>
<proteinExistence type="predicted"/>